<evidence type="ECO:0000256" key="2">
    <source>
        <dbReference type="HAMAP-Rule" id="MF_01940"/>
    </source>
</evidence>
<evidence type="ECO:0000259" key="3">
    <source>
        <dbReference type="Pfam" id="PF02834"/>
    </source>
</evidence>
<dbReference type="GO" id="GO:0008664">
    <property type="term" value="F:RNA 2',3'-cyclic 3'-phosphodiesterase activity"/>
    <property type="evidence" value="ECO:0007669"/>
    <property type="project" value="UniProtKB-EC"/>
</dbReference>
<organism evidence="4 5">
    <name type="scientific">Candidatus Azambacteria bacterium RBG_16_47_10</name>
    <dbReference type="NCBI Taxonomy" id="1797292"/>
    <lineage>
        <taxon>Bacteria</taxon>
        <taxon>Candidatus Azamiibacteriota</taxon>
    </lineage>
</organism>
<dbReference type="Pfam" id="PF02834">
    <property type="entry name" value="LigT_PEase"/>
    <property type="match status" value="1"/>
</dbReference>
<dbReference type="PANTHER" id="PTHR35561:SF1">
    <property type="entry name" value="RNA 2',3'-CYCLIC PHOSPHODIESTERASE"/>
    <property type="match status" value="1"/>
</dbReference>
<dbReference type="Gene3D" id="3.90.1140.10">
    <property type="entry name" value="Cyclic phosphodiesterase"/>
    <property type="match status" value="1"/>
</dbReference>
<name>A0A1F5B0S9_9BACT</name>
<feature type="active site" description="Proton donor" evidence="2">
    <location>
        <position position="42"/>
    </location>
</feature>
<dbReference type="GO" id="GO:0016874">
    <property type="term" value="F:ligase activity"/>
    <property type="evidence" value="ECO:0007669"/>
    <property type="project" value="UniProtKB-KW"/>
</dbReference>
<dbReference type="SUPFAM" id="SSF55144">
    <property type="entry name" value="LigT-like"/>
    <property type="match status" value="1"/>
</dbReference>
<dbReference type="AlphaFoldDB" id="A0A1F5B0S9"/>
<evidence type="ECO:0000313" key="5">
    <source>
        <dbReference type="Proteomes" id="UP000176639"/>
    </source>
</evidence>
<accession>A0A1F5B0S9</accession>
<evidence type="ECO:0000256" key="1">
    <source>
        <dbReference type="ARBA" id="ARBA00022801"/>
    </source>
</evidence>
<sequence length="186" mass="21484">MYMTKRLFVSIALPIEWQDVLMNYCEQFPLKDVRWTSKENIHITACFLGDAEEERTGEIKEKLKELCVRTAPFSLAFEKISFAPPGMQARMVWAVFEESNAYRRLVEEMQKELQSFLAVEPHKEIIPHATLARFKNPALAQEIDITKTQCALSAFDVRSVELMESRLDPAGVRYEKLETFPLSAYA</sequence>
<dbReference type="NCBIfam" id="TIGR02258">
    <property type="entry name" value="2_5_ligase"/>
    <property type="match status" value="1"/>
</dbReference>
<feature type="short sequence motif" description="HXTX 2" evidence="2">
    <location>
        <begin position="128"/>
        <end position="131"/>
    </location>
</feature>
<dbReference type="InterPro" id="IPR009097">
    <property type="entry name" value="Cyclic_Pdiesterase"/>
</dbReference>
<reference evidence="4 5" key="1">
    <citation type="journal article" date="2016" name="Nat. Commun.">
        <title>Thousands of microbial genomes shed light on interconnected biogeochemical processes in an aquifer system.</title>
        <authorList>
            <person name="Anantharaman K."/>
            <person name="Brown C.T."/>
            <person name="Hug L.A."/>
            <person name="Sharon I."/>
            <person name="Castelle C.J."/>
            <person name="Probst A.J."/>
            <person name="Thomas B.C."/>
            <person name="Singh A."/>
            <person name="Wilkins M.J."/>
            <person name="Karaoz U."/>
            <person name="Brodie E.L."/>
            <person name="Williams K.H."/>
            <person name="Hubbard S.S."/>
            <person name="Banfield J.F."/>
        </authorList>
    </citation>
    <scope>NUCLEOTIDE SEQUENCE [LARGE SCALE GENOMIC DNA]</scope>
</reference>
<feature type="short sequence motif" description="HXTX 1" evidence="2">
    <location>
        <begin position="42"/>
        <end position="45"/>
    </location>
</feature>
<keyword evidence="4" id="KW-0436">Ligase</keyword>
<comment type="catalytic activity">
    <reaction evidence="2">
        <text>a 3'-end 2',3'-cyclophospho-ribonucleotide-RNA + H2O = a 3'-end 2'-phospho-ribonucleotide-RNA + H(+)</text>
        <dbReference type="Rhea" id="RHEA:11828"/>
        <dbReference type="Rhea" id="RHEA-COMP:10464"/>
        <dbReference type="Rhea" id="RHEA-COMP:17353"/>
        <dbReference type="ChEBI" id="CHEBI:15377"/>
        <dbReference type="ChEBI" id="CHEBI:15378"/>
        <dbReference type="ChEBI" id="CHEBI:83064"/>
        <dbReference type="ChEBI" id="CHEBI:173113"/>
        <dbReference type="EC" id="3.1.4.58"/>
    </reaction>
</comment>
<dbReference type="EMBL" id="MEYI01000009">
    <property type="protein sequence ID" value="OGD24225.1"/>
    <property type="molecule type" value="Genomic_DNA"/>
</dbReference>
<protein>
    <recommendedName>
        <fullName evidence="2">RNA 2',3'-cyclic phosphodiesterase</fullName>
        <shortName evidence="2">RNA 2',3'-CPDase</shortName>
        <ecNumber evidence="2">3.1.4.58</ecNumber>
    </recommendedName>
</protein>
<dbReference type="InterPro" id="IPR014051">
    <property type="entry name" value="Phosphoesterase_HXTX"/>
</dbReference>
<comment type="function">
    <text evidence="2">Hydrolyzes RNA 2',3'-cyclic phosphodiester to an RNA 2'-phosphomonoester.</text>
</comment>
<comment type="similarity">
    <text evidence="2">Belongs to the 2H phosphoesterase superfamily. ThpR family.</text>
</comment>
<dbReference type="InterPro" id="IPR004175">
    <property type="entry name" value="RNA_CPDase"/>
</dbReference>
<dbReference type="PANTHER" id="PTHR35561">
    <property type="entry name" value="RNA 2',3'-CYCLIC PHOSPHODIESTERASE"/>
    <property type="match status" value="1"/>
</dbReference>
<comment type="caution">
    <text evidence="4">The sequence shown here is derived from an EMBL/GenBank/DDBJ whole genome shotgun (WGS) entry which is preliminary data.</text>
</comment>
<proteinExistence type="inferred from homology"/>
<feature type="domain" description="Phosphoesterase HXTX" evidence="3">
    <location>
        <begin position="21"/>
        <end position="93"/>
    </location>
</feature>
<feature type="active site" description="Proton acceptor" evidence="2">
    <location>
        <position position="128"/>
    </location>
</feature>
<dbReference type="GO" id="GO:0004113">
    <property type="term" value="F:2',3'-cyclic-nucleotide 3'-phosphodiesterase activity"/>
    <property type="evidence" value="ECO:0007669"/>
    <property type="project" value="InterPro"/>
</dbReference>
<dbReference type="HAMAP" id="MF_01940">
    <property type="entry name" value="RNA_CPDase"/>
    <property type="match status" value="1"/>
</dbReference>
<dbReference type="Proteomes" id="UP000176639">
    <property type="component" value="Unassembled WGS sequence"/>
</dbReference>
<evidence type="ECO:0000313" key="4">
    <source>
        <dbReference type="EMBL" id="OGD24225.1"/>
    </source>
</evidence>
<dbReference type="EC" id="3.1.4.58" evidence="2"/>
<keyword evidence="1 2" id="KW-0378">Hydrolase</keyword>
<gene>
    <name evidence="4" type="ORF">A2Z10_02930</name>
</gene>